<keyword evidence="5 8" id="KW-0505">Motor protein</keyword>
<dbReference type="InterPro" id="IPR019821">
    <property type="entry name" value="Kinesin_motor_CS"/>
</dbReference>
<evidence type="ECO:0000256" key="1">
    <source>
        <dbReference type="ARBA" id="ARBA00004245"/>
    </source>
</evidence>
<dbReference type="PROSITE" id="PS50067">
    <property type="entry name" value="KINESIN_MOTOR_2"/>
    <property type="match status" value="1"/>
</dbReference>
<evidence type="ECO:0000256" key="4">
    <source>
        <dbReference type="ARBA" id="ARBA00022840"/>
    </source>
</evidence>
<dbReference type="GO" id="GO:0005874">
    <property type="term" value="C:microtubule"/>
    <property type="evidence" value="ECO:0007669"/>
    <property type="project" value="UniProtKB-KW"/>
</dbReference>
<dbReference type="AlphaFoldDB" id="A0AAQ4RXB0"/>
<evidence type="ECO:0000256" key="5">
    <source>
        <dbReference type="ARBA" id="ARBA00023175"/>
    </source>
</evidence>
<dbReference type="InterPro" id="IPR027417">
    <property type="entry name" value="P-loop_NTPase"/>
</dbReference>
<dbReference type="Proteomes" id="UP000007635">
    <property type="component" value="Chromosome XIII"/>
</dbReference>
<dbReference type="GO" id="GO:0008017">
    <property type="term" value="F:microtubule binding"/>
    <property type="evidence" value="ECO:0007669"/>
    <property type="project" value="InterPro"/>
</dbReference>
<organism evidence="11 12">
    <name type="scientific">Gasterosteus aculeatus aculeatus</name>
    <name type="common">three-spined stickleback</name>
    <dbReference type="NCBI Taxonomy" id="481459"/>
    <lineage>
        <taxon>Eukaryota</taxon>
        <taxon>Metazoa</taxon>
        <taxon>Chordata</taxon>
        <taxon>Craniata</taxon>
        <taxon>Vertebrata</taxon>
        <taxon>Euteleostomi</taxon>
        <taxon>Actinopterygii</taxon>
        <taxon>Neopterygii</taxon>
        <taxon>Teleostei</taxon>
        <taxon>Neoteleostei</taxon>
        <taxon>Acanthomorphata</taxon>
        <taxon>Eupercaria</taxon>
        <taxon>Perciformes</taxon>
        <taxon>Cottioidei</taxon>
        <taxon>Gasterosteales</taxon>
        <taxon>Gasterosteidae</taxon>
        <taxon>Gasterosteus</taxon>
    </lineage>
</organism>
<feature type="region of interest" description="Disordered" evidence="9">
    <location>
        <begin position="917"/>
        <end position="960"/>
    </location>
</feature>
<reference evidence="11" key="2">
    <citation type="submission" date="2025-08" db="UniProtKB">
        <authorList>
            <consortium name="Ensembl"/>
        </authorList>
    </citation>
    <scope>IDENTIFICATION</scope>
</reference>
<protein>
    <recommendedName>
        <fullName evidence="10">Kinesin motor domain-containing protein</fullName>
    </recommendedName>
</protein>
<dbReference type="RefSeq" id="XP_040051182.1">
    <property type="nucleotide sequence ID" value="XM_040195248.1"/>
</dbReference>
<dbReference type="Pfam" id="PF00536">
    <property type="entry name" value="SAM_1"/>
    <property type="match status" value="1"/>
</dbReference>
<evidence type="ECO:0000256" key="9">
    <source>
        <dbReference type="SAM" id="MobiDB-lite"/>
    </source>
</evidence>
<reference evidence="11" key="3">
    <citation type="submission" date="2025-09" db="UniProtKB">
        <authorList>
            <consortium name="Ensembl"/>
        </authorList>
    </citation>
    <scope>IDENTIFICATION</scope>
</reference>
<feature type="binding site" evidence="8">
    <location>
        <begin position="353"/>
        <end position="360"/>
    </location>
    <ligand>
        <name>ATP</name>
        <dbReference type="ChEBI" id="CHEBI:30616"/>
    </ligand>
</feature>
<proteinExistence type="inferred from homology"/>
<dbReference type="Pfam" id="PF00225">
    <property type="entry name" value="Kinesin"/>
    <property type="match status" value="1"/>
</dbReference>
<keyword evidence="4 8" id="KW-0067">ATP-binding</keyword>
<evidence type="ECO:0000256" key="8">
    <source>
        <dbReference type="PROSITE-ProRule" id="PRU00283"/>
    </source>
</evidence>
<dbReference type="InterPro" id="IPR001660">
    <property type="entry name" value="SAM"/>
</dbReference>
<evidence type="ECO:0000313" key="12">
    <source>
        <dbReference type="Proteomes" id="UP000007635"/>
    </source>
</evidence>
<feature type="region of interest" description="Disordered" evidence="9">
    <location>
        <begin position="592"/>
        <end position="638"/>
    </location>
</feature>
<dbReference type="SMART" id="SM00129">
    <property type="entry name" value="KISc"/>
    <property type="match status" value="1"/>
</dbReference>
<evidence type="ECO:0000313" key="11">
    <source>
        <dbReference type="Ensembl" id="ENSGACP00000068075.1"/>
    </source>
</evidence>
<dbReference type="SUPFAM" id="SSF47769">
    <property type="entry name" value="SAM/Pointed domain"/>
    <property type="match status" value="1"/>
</dbReference>
<keyword evidence="3 8" id="KW-0547">Nucleotide-binding</keyword>
<evidence type="ECO:0000256" key="7">
    <source>
        <dbReference type="ARBA" id="ARBA00061030"/>
    </source>
</evidence>
<dbReference type="SUPFAM" id="SSF52540">
    <property type="entry name" value="P-loop containing nucleoside triphosphate hydrolases"/>
    <property type="match status" value="1"/>
</dbReference>
<dbReference type="Gene3D" id="3.40.850.10">
    <property type="entry name" value="Kinesin motor domain"/>
    <property type="match status" value="1"/>
</dbReference>
<dbReference type="PANTHER" id="PTHR47971">
    <property type="entry name" value="KINESIN-RELATED PROTEIN 6"/>
    <property type="match status" value="1"/>
</dbReference>
<dbReference type="GO" id="GO:0007019">
    <property type="term" value="P:microtubule depolymerization"/>
    <property type="evidence" value="ECO:0007669"/>
    <property type="project" value="UniProtKB-ARBA"/>
</dbReference>
<dbReference type="Ensembl" id="ENSGACT00000048875.1">
    <property type="protein sequence ID" value="ENSGACP00000068075.1"/>
    <property type="gene ID" value="ENSGACG00000023954.1"/>
</dbReference>
<feature type="domain" description="Kinesin motor" evidence="10">
    <location>
        <begin position="263"/>
        <end position="586"/>
    </location>
</feature>
<dbReference type="PROSITE" id="PS00411">
    <property type="entry name" value="KINESIN_MOTOR_1"/>
    <property type="match status" value="1"/>
</dbReference>
<dbReference type="InterPro" id="IPR013761">
    <property type="entry name" value="SAM/pointed_sf"/>
</dbReference>
<dbReference type="PANTHER" id="PTHR47971:SF20">
    <property type="entry name" value="KINESIN-LIKE PROTEIN KIF24"/>
    <property type="match status" value="1"/>
</dbReference>
<name>A0AAQ4RXB0_GASAC</name>
<feature type="compositionally biased region" description="Polar residues" evidence="9">
    <location>
        <begin position="602"/>
        <end position="618"/>
    </location>
</feature>
<evidence type="ECO:0000256" key="2">
    <source>
        <dbReference type="ARBA" id="ARBA00022701"/>
    </source>
</evidence>
<dbReference type="CDD" id="cd01367">
    <property type="entry name" value="KISc_KIF2_like"/>
    <property type="match status" value="1"/>
</dbReference>
<evidence type="ECO:0000259" key="10">
    <source>
        <dbReference type="PROSITE" id="PS50067"/>
    </source>
</evidence>
<dbReference type="RefSeq" id="XP_040051185.1">
    <property type="nucleotide sequence ID" value="XM_040195251.1"/>
</dbReference>
<dbReference type="RefSeq" id="XP_040051183.1">
    <property type="nucleotide sequence ID" value="XM_040195249.1"/>
</dbReference>
<dbReference type="InterPro" id="IPR036961">
    <property type="entry name" value="Kinesin_motor_dom_sf"/>
</dbReference>
<dbReference type="KEGG" id="gat:120830537"/>
<feature type="region of interest" description="Disordered" evidence="9">
    <location>
        <begin position="735"/>
        <end position="793"/>
    </location>
</feature>
<accession>A0AAQ4RXB0</accession>
<keyword evidence="6" id="KW-0963">Cytoplasm</keyword>
<dbReference type="GO" id="GO:0005524">
    <property type="term" value="F:ATP binding"/>
    <property type="evidence" value="ECO:0007669"/>
    <property type="project" value="UniProtKB-UniRule"/>
</dbReference>
<dbReference type="FunFam" id="3.40.850.10:FF:000012">
    <property type="entry name" value="Kinesin-like protein"/>
    <property type="match status" value="1"/>
</dbReference>
<dbReference type="PRINTS" id="PR00380">
    <property type="entry name" value="KINESINHEAVY"/>
</dbReference>
<comment type="similarity">
    <text evidence="7">Belongs to the TRAFAC class myosin-kinesin ATPase superfamily. Kinesin family. KIN-13 subfamily.</text>
</comment>
<dbReference type="GO" id="GO:0007018">
    <property type="term" value="P:microtubule-based movement"/>
    <property type="evidence" value="ECO:0007669"/>
    <property type="project" value="InterPro"/>
</dbReference>
<keyword evidence="2" id="KW-0493">Microtubule</keyword>
<sequence>MTLRLYECLKAVGLHSHFASFTSLGVHQAAHLSDLTMEDYPFLGIRSMEDRTRLFHLVQMLKTLNLEYEDVDDDADAGDKGYPGAYRNFTDDSSVYPCDNLCADDHERGAAVSKLNAPHFSKPSHVCRRLDFSCETLDPRLNLFSCPEEPVHVRASHIRNIVPCQGKGSAILVQLATGSGCKEKKNHRMDFHTSISNKVVGQKGRKGILRRENFCSNIRNNMPTEHNTKPTPVYQSKRTAGYNYGLPLTSPPVPNKNQQGGKRISVCLRKRPLTKAERRRGEADVVTTQSGECVIVQERKEAVDLSQYKLQHRFYFDQVFGEESSNVEVYRSTAYPLVQHMLNGGKATCFAYGQTGAGKTHTMLGSAVRPGLYALAVLDIFAHISTTHVHSPLLVYVSFFEIYCGQLYDLLDHRKRLFAREDGQKVVHIVGLCDVRVDSVGSLLEVISRGTEERTQGMSGVNPVSSRSHALLQIQIRDANQHIAGRMWFVDLAGSEKASDTKEPDRQSRMEGAEINQSLLALKECIRSLDQEQSHTPFRQSKLTQVLKDSFVGDSMTCMIANISPGHLATEHTLNTLRYADRVKELGGQLGLRGRRRGKPTHSAQCNLYNSSSGSNVVGTRGKSPPKKPNLGRQTPIFAVPTPTTRLTTEHSILCSTPKKGRREGETCPSTRKRIGFEKIIPVRGLLGIRDSMEREGRREGYGVTDSLHNAYKKSIVAAEDEQILLREVQKSEFNHKGTDSHRSTWKGGTKEERSWMEQERRVKTSRDTCSKEASPSEREKQKDDKNSKERERHLRQYHQQLQQFIPSSASSSIHLLSPSTCPSFSSSNQDSLSSSKSSCSPLQQSSRLSVFDLVYHDIDEVSLRGESGCNNQVSSFFPSGEICLPTETSPSYRDEIGQCGLASFGKKMRVSREETGAKLGQHSGKHENRSQKETGQGEGRLRREEWRPCGIEGATKSETERANMNTGAMPADAEALVVDGVWSAEDREGADGCGLLPIQSNIDTTPLHPPLAESSRQRAPAERPLSPACEHADKLLTSVMQSISSSVQLSGNSSSAGSQNLMPYGATHVPSEYAGNTLWKPPFSISTQRSDSVGQLNAVPTQCHTVHSNHPGNSNVSLQQSGSVELNGQGSTSNRKITPIFNLPTLEDLDDGRWCVVQAHWEQLEEMEALFRKDSTLLCQQPDMAFGEYAHKLVDIMERKARCAQSMITQLQPFLKPSHSK</sequence>
<evidence type="ECO:0000256" key="6">
    <source>
        <dbReference type="ARBA" id="ARBA00023212"/>
    </source>
</evidence>
<dbReference type="GeneTree" id="ENSGT00940000154046"/>
<dbReference type="InterPro" id="IPR001752">
    <property type="entry name" value="Kinesin_motor_dom"/>
</dbReference>
<keyword evidence="6" id="KW-0206">Cytoskeleton</keyword>
<evidence type="ECO:0000256" key="3">
    <source>
        <dbReference type="ARBA" id="ARBA00022741"/>
    </source>
</evidence>
<keyword evidence="12" id="KW-1185">Reference proteome</keyword>
<dbReference type="GO" id="GO:0003777">
    <property type="term" value="F:microtubule motor activity"/>
    <property type="evidence" value="ECO:0007669"/>
    <property type="project" value="InterPro"/>
</dbReference>
<dbReference type="InterPro" id="IPR027640">
    <property type="entry name" value="Kinesin-like_fam"/>
</dbReference>
<dbReference type="GeneID" id="120830537"/>
<comment type="subcellular location">
    <subcellularLocation>
        <location evidence="1">Cytoplasm</location>
        <location evidence="1">Cytoskeleton</location>
    </subcellularLocation>
</comment>
<reference evidence="11 12" key="1">
    <citation type="journal article" date="2021" name="G3 (Bethesda)">
        <title>Improved contiguity of the threespine stickleback genome using long-read sequencing.</title>
        <authorList>
            <person name="Nath S."/>
            <person name="Shaw D.E."/>
            <person name="White M.A."/>
        </authorList>
    </citation>
    <scope>NUCLEOTIDE SEQUENCE [LARGE SCALE GENOMIC DNA]</scope>
    <source>
        <strain evidence="11 12">Lake Benthic</strain>
    </source>
</reference>